<proteinExistence type="predicted"/>
<protein>
    <submittedName>
        <fullName evidence="1">Uncharacterized protein</fullName>
    </submittedName>
</protein>
<name>A0ACD1A7V5_9FIRM</name>
<evidence type="ECO:0000313" key="1">
    <source>
        <dbReference type="EMBL" id="QOX62486.1"/>
    </source>
</evidence>
<dbReference type="EMBL" id="CP042469">
    <property type="protein sequence ID" value="QOX62486.1"/>
    <property type="molecule type" value="Genomic_DNA"/>
</dbReference>
<organism evidence="1 2">
    <name type="scientific">Anoxybacterium hadale</name>
    <dbReference type="NCBI Taxonomy" id="3408580"/>
    <lineage>
        <taxon>Bacteria</taxon>
        <taxon>Bacillati</taxon>
        <taxon>Bacillota</taxon>
        <taxon>Clostridia</taxon>
        <taxon>Peptostreptococcales</taxon>
        <taxon>Anaerovoracaceae</taxon>
        <taxon>Anoxybacterium</taxon>
    </lineage>
</organism>
<evidence type="ECO:0000313" key="2">
    <source>
        <dbReference type="Proteomes" id="UP000594014"/>
    </source>
</evidence>
<sequence length="485" mass="55913">MKKEMLRINNLNMEYSTTERLRNITLCLLAGECVGFLGLENSGKRLLEDFICGKLNVDRVSFYFDGVRRINTEDLCRYVYKIIASNFLIDDWTVAEYIFLVDESSFLGINKKRLAAKTEELFLEFGLEINPDRKLKKLTELEKRMVDLLKAYSKHSRIVVIEDEFEGCSTMDIKKFKELIDRVSSRELAVVVNSHSDHVSRILSDKFIIFKKGSIVKKCRKDFIIDNSNLEELLLGGTRTSPEILADADGVEDEKIVNDRKSQKGIQMHLKESQAIIYSIGNMTLKRGCVFHFDFYQGEVTTILSLDLKEKTQLFQLLSGRTIDKTMNIVLEKKRCDFNDIIGFVKNRIASIADMGGESELLLSMSAGNNLLIPSLEKISAVQHVLMERRVLKMLENEIKNNLKVKHENIRDMSVNEYILLLLERWLIYKPKVMILFEPFVHCDIFGVSLVKSYIKKFTEAGSAVIIIKSREEYVEDISDRIIHI</sequence>
<keyword evidence="2" id="KW-1185">Reference proteome</keyword>
<accession>A0ACD1A7V5</accession>
<gene>
    <name evidence="1" type="ORF">FRZ06_03560</name>
</gene>
<reference evidence="1" key="1">
    <citation type="submission" date="2019-08" db="EMBL/GenBank/DDBJ databases">
        <title>Genome sequence of Clostridiales bacterium MT110.</title>
        <authorList>
            <person name="Cao J."/>
        </authorList>
    </citation>
    <scope>NUCLEOTIDE SEQUENCE</scope>
    <source>
        <strain evidence="1">MT110</strain>
    </source>
</reference>
<dbReference type="Proteomes" id="UP000594014">
    <property type="component" value="Chromosome"/>
</dbReference>